<organism evidence="3 4">
    <name type="scientific">Candidatus Nanosynbacter featherlites</name>
    <dbReference type="NCBI Taxonomy" id="2572088"/>
    <lineage>
        <taxon>Bacteria</taxon>
        <taxon>Candidatus Saccharimonadota</taxon>
        <taxon>Candidatus Saccharimonadia</taxon>
        <taxon>Candidatus Nanosynbacterales</taxon>
        <taxon>Candidatus Nanosynbacteraceae</taxon>
        <taxon>Candidatus Nanosynbacter</taxon>
    </lineage>
</organism>
<feature type="region of interest" description="Disordered" evidence="1">
    <location>
        <begin position="1"/>
        <end position="27"/>
    </location>
</feature>
<evidence type="ECO:0000256" key="1">
    <source>
        <dbReference type="SAM" id="MobiDB-lite"/>
    </source>
</evidence>
<dbReference type="AlphaFoldDB" id="A0A4P9A3A4"/>
<keyword evidence="4" id="KW-1185">Reference proteome</keyword>
<feature type="transmembrane region" description="Helical" evidence="2">
    <location>
        <begin position="150"/>
        <end position="173"/>
    </location>
</feature>
<evidence type="ECO:0000313" key="3">
    <source>
        <dbReference type="EMBL" id="QCT42283.1"/>
    </source>
</evidence>
<name>A0A4P9A3A4_9BACT</name>
<reference evidence="3 4" key="1">
    <citation type="submission" date="2019-04" db="EMBL/GenBank/DDBJ databases">
        <title>Saccharibacteria TM7 genomes.</title>
        <authorList>
            <person name="Bor B."/>
            <person name="He X."/>
            <person name="Chen T."/>
            <person name="Dewhirst F.E."/>
        </authorList>
    </citation>
    <scope>NUCLEOTIDE SEQUENCE [LARGE SCALE GENOMIC DNA]</scope>
    <source>
        <strain evidence="3 4">BB001</strain>
    </source>
</reference>
<dbReference type="RefSeq" id="WP_138079084.1">
    <property type="nucleotide sequence ID" value="NZ_CP040004.1"/>
</dbReference>
<accession>A0A4P9A3A4</accession>
<dbReference type="OrthoDB" id="9786479at2"/>
<dbReference type="KEGG" id="nft:FBF37_02260"/>
<evidence type="ECO:0000256" key="2">
    <source>
        <dbReference type="SAM" id="Phobius"/>
    </source>
</evidence>
<dbReference type="Proteomes" id="UP000310639">
    <property type="component" value="Chromosome"/>
</dbReference>
<evidence type="ECO:0000313" key="4">
    <source>
        <dbReference type="Proteomes" id="UP000310639"/>
    </source>
</evidence>
<sequence>MATTSQEKTTETPKVTEAHVSEQTTQENTNQQYFAQPSAGPVQYVVMANSLKGVKGWLAFLTVLMGFGGIIYTLMFFGAVLRLSSPEGAVSIIFAPIIAILSFTTVVLISLQKKVGRYLAIAAYMTSATYFTLLQIVIASMRKDSDAERIVGIIGGIFIYFIVAGLLSLYFVVSKRVKETLVD</sequence>
<feature type="transmembrane region" description="Helical" evidence="2">
    <location>
        <begin position="118"/>
        <end position="138"/>
    </location>
</feature>
<keyword evidence="2" id="KW-0472">Membrane</keyword>
<keyword evidence="2" id="KW-1133">Transmembrane helix</keyword>
<feature type="transmembrane region" description="Helical" evidence="2">
    <location>
        <begin position="57"/>
        <end position="77"/>
    </location>
</feature>
<dbReference type="EMBL" id="CP040004">
    <property type="protein sequence ID" value="QCT42283.1"/>
    <property type="molecule type" value="Genomic_DNA"/>
</dbReference>
<keyword evidence="2" id="KW-0812">Transmembrane</keyword>
<proteinExistence type="predicted"/>
<feature type="compositionally biased region" description="Basic and acidic residues" evidence="1">
    <location>
        <begin position="8"/>
        <end position="20"/>
    </location>
</feature>
<protein>
    <submittedName>
        <fullName evidence="3">Uncharacterized protein</fullName>
    </submittedName>
</protein>
<feature type="transmembrane region" description="Helical" evidence="2">
    <location>
        <begin position="89"/>
        <end position="111"/>
    </location>
</feature>
<gene>
    <name evidence="3" type="ORF">FBF37_02260</name>
</gene>